<gene>
    <name evidence="5" type="ORF">HH212_11140</name>
</gene>
<evidence type="ECO:0000313" key="6">
    <source>
        <dbReference type="Proteomes" id="UP000502415"/>
    </source>
</evidence>
<organism evidence="5 6">
    <name type="scientific">Massilia forsythiae</name>
    <dbReference type="NCBI Taxonomy" id="2728020"/>
    <lineage>
        <taxon>Bacteria</taxon>
        <taxon>Pseudomonadati</taxon>
        <taxon>Pseudomonadota</taxon>
        <taxon>Betaproteobacteria</taxon>
        <taxon>Burkholderiales</taxon>
        <taxon>Oxalobacteraceae</taxon>
        <taxon>Telluria group</taxon>
        <taxon>Massilia</taxon>
    </lineage>
</organism>
<feature type="domain" description="N-acetyltransferase" evidence="4">
    <location>
        <begin position="19"/>
        <end position="174"/>
    </location>
</feature>
<dbReference type="PROSITE" id="PS51186">
    <property type="entry name" value="GNAT"/>
    <property type="match status" value="1"/>
</dbReference>
<reference evidence="5 6" key="1">
    <citation type="submission" date="2020-04" db="EMBL/GenBank/DDBJ databases">
        <title>Genome sequencing of novel species.</title>
        <authorList>
            <person name="Heo J."/>
            <person name="Kim S.-J."/>
            <person name="Kim J.-S."/>
            <person name="Hong S.-B."/>
            <person name="Kwon S.-W."/>
        </authorList>
    </citation>
    <scope>NUCLEOTIDE SEQUENCE [LARGE SCALE GENOMIC DNA]</scope>
    <source>
        <strain evidence="5 6">GN2-R2</strain>
    </source>
</reference>
<accession>A0A7Z2ZSR9</accession>
<dbReference type="PANTHER" id="PTHR10545:SF29">
    <property type="entry name" value="GH14572P-RELATED"/>
    <property type="match status" value="1"/>
</dbReference>
<dbReference type="RefSeq" id="WP_170202537.1">
    <property type="nucleotide sequence ID" value="NZ_CP051685.1"/>
</dbReference>
<evidence type="ECO:0000256" key="2">
    <source>
        <dbReference type="ARBA" id="ARBA00022679"/>
    </source>
</evidence>
<dbReference type="InterPro" id="IPR000182">
    <property type="entry name" value="GNAT_dom"/>
</dbReference>
<dbReference type="Proteomes" id="UP000502415">
    <property type="component" value="Chromosome"/>
</dbReference>
<proteinExistence type="inferred from homology"/>
<dbReference type="FunFam" id="3.40.630.30:FF:000064">
    <property type="entry name" value="GNAT family acetyltransferase"/>
    <property type="match status" value="1"/>
</dbReference>
<dbReference type="KEGG" id="mfy:HH212_11140"/>
<dbReference type="InterPro" id="IPR016181">
    <property type="entry name" value="Acyl_CoA_acyltransferase"/>
</dbReference>
<dbReference type="EMBL" id="CP051685">
    <property type="protein sequence ID" value="QJE00505.1"/>
    <property type="molecule type" value="Genomic_DNA"/>
</dbReference>
<evidence type="ECO:0000313" key="5">
    <source>
        <dbReference type="EMBL" id="QJE00505.1"/>
    </source>
</evidence>
<dbReference type="CDD" id="cd04301">
    <property type="entry name" value="NAT_SF"/>
    <property type="match status" value="1"/>
</dbReference>
<evidence type="ECO:0000256" key="1">
    <source>
        <dbReference type="ARBA" id="ARBA00008694"/>
    </source>
</evidence>
<dbReference type="AlphaFoldDB" id="A0A7Z2ZSR9"/>
<dbReference type="Pfam" id="PF00583">
    <property type="entry name" value="Acetyltransf_1"/>
    <property type="match status" value="1"/>
</dbReference>
<keyword evidence="6" id="KW-1185">Reference proteome</keyword>
<dbReference type="PANTHER" id="PTHR10545">
    <property type="entry name" value="DIAMINE N-ACETYLTRANSFERASE"/>
    <property type="match status" value="1"/>
</dbReference>
<dbReference type="GO" id="GO:0008080">
    <property type="term" value="F:N-acetyltransferase activity"/>
    <property type="evidence" value="ECO:0007669"/>
    <property type="project" value="UniProtKB-ARBA"/>
</dbReference>
<dbReference type="SUPFAM" id="SSF55729">
    <property type="entry name" value="Acyl-CoA N-acyltransferases (Nat)"/>
    <property type="match status" value="1"/>
</dbReference>
<evidence type="ECO:0000256" key="3">
    <source>
        <dbReference type="ARBA" id="ARBA00023315"/>
    </source>
</evidence>
<dbReference type="InterPro" id="IPR051016">
    <property type="entry name" value="Diverse_Substrate_AcTransf"/>
</dbReference>
<protein>
    <submittedName>
        <fullName evidence="5">GNAT family N-acetyltransferase</fullName>
    </submittedName>
</protein>
<dbReference type="Gene3D" id="3.40.630.30">
    <property type="match status" value="1"/>
</dbReference>
<name>A0A7Z2ZSR9_9BURK</name>
<comment type="similarity">
    <text evidence="1">Belongs to the acetyltransferase family.</text>
</comment>
<keyword evidence="2 5" id="KW-0808">Transferase</keyword>
<keyword evidence="3" id="KW-0012">Acyltransferase</keyword>
<evidence type="ECO:0000259" key="4">
    <source>
        <dbReference type="PROSITE" id="PS51186"/>
    </source>
</evidence>
<sequence>MNTHTATASGSSDAALSTFAIRPATPADVAHIHAMIVELAVFEKLEHMVVATEALLHEGLFGARPGCEAIVGEADGEVVAFALFFHNFSTFLTRRGLYLEDLYVRQSQRGKGYGKGMLAHLARIAVQRGCGRFEWSVLDWNTPAIDFYKAMGAEILPDWRICRVTGAPLTALAEV</sequence>